<name>A0A9D1IJ75_9BURK</name>
<reference evidence="3" key="1">
    <citation type="submission" date="2020-10" db="EMBL/GenBank/DDBJ databases">
        <authorList>
            <person name="Gilroy R."/>
        </authorList>
    </citation>
    <scope>NUCLEOTIDE SEQUENCE</scope>
    <source>
        <strain evidence="3">7463</strain>
    </source>
</reference>
<dbReference type="InterPro" id="IPR015168">
    <property type="entry name" value="SsuA/THI5"/>
</dbReference>
<dbReference type="Proteomes" id="UP000824083">
    <property type="component" value="Unassembled WGS sequence"/>
</dbReference>
<evidence type="ECO:0000259" key="2">
    <source>
        <dbReference type="Pfam" id="PF09084"/>
    </source>
</evidence>
<evidence type="ECO:0000313" key="3">
    <source>
        <dbReference type="EMBL" id="HIU37666.1"/>
    </source>
</evidence>
<dbReference type="EMBL" id="DVMY01000085">
    <property type="protein sequence ID" value="HIU37666.1"/>
    <property type="molecule type" value="Genomic_DNA"/>
</dbReference>
<evidence type="ECO:0000256" key="1">
    <source>
        <dbReference type="SAM" id="SignalP"/>
    </source>
</evidence>
<evidence type="ECO:0000313" key="4">
    <source>
        <dbReference type="Proteomes" id="UP000824083"/>
    </source>
</evidence>
<dbReference type="SUPFAM" id="SSF53850">
    <property type="entry name" value="Periplasmic binding protein-like II"/>
    <property type="match status" value="1"/>
</dbReference>
<feature type="signal peptide" evidence="1">
    <location>
        <begin position="1"/>
        <end position="24"/>
    </location>
</feature>
<dbReference type="PANTHER" id="PTHR30024">
    <property type="entry name" value="ALIPHATIC SULFONATES-BINDING PROTEIN-RELATED"/>
    <property type="match status" value="1"/>
</dbReference>
<sequence>MRLKKILMISAMLLTGSLMGMAHAAPDQINIAYVKSPFNLQNIVMKQNQLLEKEFQKDGIKINWVSINSGAQQAQAMAAGSLDVSAVMNTASLLMANGAGNKVYVATGVARPTQVFAIVGQPGKQMKIEDLKGKKVAGPKGTALHQILVAALKSKGMTINDVEFLQMDPGKAQAALLGKHVDAALLAAGLIIKANQAGAKTIVTADGFVNPLLVMAVSEKFAKENPALLQRIVKVHRQTTQWISDNYEKAITMGAKEEGVSFDDAKKLAQWSHYFDVITEQDMQSLKLDQDFLLENGMMQNKVNTDQLVLPMARQ</sequence>
<accession>A0A9D1IJ75</accession>
<dbReference type="Pfam" id="PF09084">
    <property type="entry name" value="NMT1"/>
    <property type="match status" value="1"/>
</dbReference>
<proteinExistence type="predicted"/>
<dbReference type="PANTHER" id="PTHR30024:SF42">
    <property type="entry name" value="ALIPHATIC SULFONATES-BINDING PROTEIN-RELATED"/>
    <property type="match status" value="1"/>
</dbReference>
<organism evidence="3 4">
    <name type="scientific">Candidatus Aphodousia faecigallinarum</name>
    <dbReference type="NCBI Taxonomy" id="2840677"/>
    <lineage>
        <taxon>Bacteria</taxon>
        <taxon>Pseudomonadati</taxon>
        <taxon>Pseudomonadota</taxon>
        <taxon>Betaproteobacteria</taxon>
        <taxon>Burkholderiales</taxon>
        <taxon>Sutterellaceae</taxon>
        <taxon>Sutterellaceae incertae sedis</taxon>
        <taxon>Candidatus Aphodousia</taxon>
    </lineage>
</organism>
<protein>
    <submittedName>
        <fullName evidence="3">NrtA/SsuA/CpmA family ABC transporter substrate-binding protein</fullName>
    </submittedName>
</protein>
<feature type="chain" id="PRO_5038402853" evidence="1">
    <location>
        <begin position="25"/>
        <end position="315"/>
    </location>
</feature>
<keyword evidence="1" id="KW-0732">Signal</keyword>
<feature type="domain" description="SsuA/THI5-like" evidence="2">
    <location>
        <begin position="55"/>
        <end position="248"/>
    </location>
</feature>
<dbReference type="AlphaFoldDB" id="A0A9D1IJ75"/>
<gene>
    <name evidence="3" type="ORF">IAC56_05275</name>
</gene>
<reference evidence="3" key="2">
    <citation type="journal article" date="2021" name="PeerJ">
        <title>Extensive microbial diversity within the chicken gut microbiome revealed by metagenomics and culture.</title>
        <authorList>
            <person name="Gilroy R."/>
            <person name="Ravi A."/>
            <person name="Getino M."/>
            <person name="Pursley I."/>
            <person name="Horton D.L."/>
            <person name="Alikhan N.F."/>
            <person name="Baker D."/>
            <person name="Gharbi K."/>
            <person name="Hall N."/>
            <person name="Watson M."/>
            <person name="Adriaenssens E.M."/>
            <person name="Foster-Nyarko E."/>
            <person name="Jarju S."/>
            <person name="Secka A."/>
            <person name="Antonio M."/>
            <person name="Oren A."/>
            <person name="Chaudhuri R.R."/>
            <person name="La Ragione R."/>
            <person name="Hildebrand F."/>
            <person name="Pallen M.J."/>
        </authorList>
    </citation>
    <scope>NUCLEOTIDE SEQUENCE</scope>
    <source>
        <strain evidence="3">7463</strain>
    </source>
</reference>
<comment type="caution">
    <text evidence="3">The sequence shown here is derived from an EMBL/GenBank/DDBJ whole genome shotgun (WGS) entry which is preliminary data.</text>
</comment>
<dbReference type="Gene3D" id="3.40.190.10">
    <property type="entry name" value="Periplasmic binding protein-like II"/>
    <property type="match status" value="2"/>
</dbReference>
<dbReference type="CDD" id="cd01008">
    <property type="entry name" value="PBP2_NrtA_SsuA_CpmA_like"/>
    <property type="match status" value="1"/>
</dbReference>